<name>A0A9N7MZX3_STRHE</name>
<evidence type="ECO:0000313" key="8">
    <source>
        <dbReference type="Proteomes" id="UP001153555"/>
    </source>
</evidence>
<dbReference type="GO" id="GO:0060320">
    <property type="term" value="P:rejection of self pollen"/>
    <property type="evidence" value="ECO:0007669"/>
    <property type="project" value="UniProtKB-KW"/>
</dbReference>
<dbReference type="AlphaFoldDB" id="A0A9N7MZX3"/>
<dbReference type="GO" id="GO:0005576">
    <property type="term" value="C:extracellular region"/>
    <property type="evidence" value="ECO:0007669"/>
    <property type="project" value="UniProtKB-SubCell"/>
</dbReference>
<accession>A0A9N7MZX3</accession>
<protein>
    <recommendedName>
        <fullName evidence="6">S-protein homolog</fullName>
    </recommendedName>
</protein>
<keyword evidence="5 6" id="KW-0732">Signal</keyword>
<feature type="signal peptide" evidence="6">
    <location>
        <begin position="1"/>
        <end position="23"/>
    </location>
</feature>
<evidence type="ECO:0000256" key="2">
    <source>
        <dbReference type="ARBA" id="ARBA00005581"/>
    </source>
</evidence>
<proteinExistence type="inferred from homology"/>
<keyword evidence="3 6" id="KW-0713">Self-incompatibility</keyword>
<comment type="similarity">
    <text evidence="2 6">Belongs to the plant self-incompatibility (S1) protein family.</text>
</comment>
<evidence type="ECO:0000256" key="5">
    <source>
        <dbReference type="ARBA" id="ARBA00022729"/>
    </source>
</evidence>
<dbReference type="EMBL" id="CACSLK010017620">
    <property type="protein sequence ID" value="CAA0818868.1"/>
    <property type="molecule type" value="Genomic_DNA"/>
</dbReference>
<evidence type="ECO:0000256" key="6">
    <source>
        <dbReference type="RuleBase" id="RU367044"/>
    </source>
</evidence>
<reference evidence="7" key="1">
    <citation type="submission" date="2019-12" db="EMBL/GenBank/DDBJ databases">
        <authorList>
            <person name="Scholes J."/>
        </authorList>
    </citation>
    <scope>NUCLEOTIDE SEQUENCE</scope>
</reference>
<evidence type="ECO:0000256" key="1">
    <source>
        <dbReference type="ARBA" id="ARBA00004613"/>
    </source>
</evidence>
<dbReference type="PROSITE" id="PS51257">
    <property type="entry name" value="PROKAR_LIPOPROTEIN"/>
    <property type="match status" value="1"/>
</dbReference>
<dbReference type="OrthoDB" id="1938697at2759"/>
<dbReference type="Proteomes" id="UP001153555">
    <property type="component" value="Unassembled WGS sequence"/>
</dbReference>
<feature type="chain" id="PRO_5040538003" description="S-protein homolog" evidence="6">
    <location>
        <begin position="24"/>
        <end position="133"/>
    </location>
</feature>
<gene>
    <name evidence="7" type="ORF">SHERM_17759</name>
</gene>
<dbReference type="PANTHER" id="PTHR31232:SF18">
    <property type="entry name" value="S-PROTEIN HOMOLOG"/>
    <property type="match status" value="1"/>
</dbReference>
<dbReference type="PANTHER" id="PTHR31232">
    <property type="match status" value="1"/>
</dbReference>
<sequence>MRSLIKRVAIVTLLLAACRVIDAKIHVQVINRLKNGVRLNVHCRSKDDDIGFHVLEEGDSIEWSFHLNFGMTTLFYCDVQWGDSYWHHFDAYDAGRDSYRCDSKCRWMIGGDKLLYGFNQQSLFWEWFPLIKE</sequence>
<evidence type="ECO:0000256" key="4">
    <source>
        <dbReference type="ARBA" id="ARBA00022525"/>
    </source>
</evidence>
<evidence type="ECO:0000256" key="3">
    <source>
        <dbReference type="ARBA" id="ARBA00022471"/>
    </source>
</evidence>
<evidence type="ECO:0000313" key="7">
    <source>
        <dbReference type="EMBL" id="CAA0818868.1"/>
    </source>
</evidence>
<organism evidence="7 8">
    <name type="scientific">Striga hermonthica</name>
    <name type="common">Purple witchweed</name>
    <name type="synonym">Buchnera hermonthica</name>
    <dbReference type="NCBI Taxonomy" id="68872"/>
    <lineage>
        <taxon>Eukaryota</taxon>
        <taxon>Viridiplantae</taxon>
        <taxon>Streptophyta</taxon>
        <taxon>Embryophyta</taxon>
        <taxon>Tracheophyta</taxon>
        <taxon>Spermatophyta</taxon>
        <taxon>Magnoliopsida</taxon>
        <taxon>eudicotyledons</taxon>
        <taxon>Gunneridae</taxon>
        <taxon>Pentapetalae</taxon>
        <taxon>asterids</taxon>
        <taxon>lamiids</taxon>
        <taxon>Lamiales</taxon>
        <taxon>Orobanchaceae</taxon>
        <taxon>Buchnereae</taxon>
        <taxon>Striga</taxon>
    </lineage>
</organism>
<keyword evidence="4 6" id="KW-0964">Secreted</keyword>
<dbReference type="InterPro" id="IPR010264">
    <property type="entry name" value="Self-incomp_S1"/>
</dbReference>
<comment type="caution">
    <text evidence="7">The sequence shown here is derived from an EMBL/GenBank/DDBJ whole genome shotgun (WGS) entry which is preliminary data.</text>
</comment>
<comment type="subcellular location">
    <subcellularLocation>
        <location evidence="1 6">Secreted</location>
    </subcellularLocation>
</comment>
<keyword evidence="8" id="KW-1185">Reference proteome</keyword>
<dbReference type="Pfam" id="PF05938">
    <property type="entry name" value="Self-incomp_S1"/>
    <property type="match status" value="1"/>
</dbReference>